<feature type="transmembrane region" description="Helical" evidence="1">
    <location>
        <begin position="280"/>
        <end position="302"/>
    </location>
</feature>
<evidence type="ECO:0000313" key="2">
    <source>
        <dbReference type="EMBL" id="EWT03278.1"/>
    </source>
</evidence>
<gene>
    <name evidence="2" type="ORF">N865_18830</name>
</gene>
<organism evidence="2 3">
    <name type="scientific">Intrasporangium oryzae NRRL B-24470</name>
    <dbReference type="NCBI Taxonomy" id="1386089"/>
    <lineage>
        <taxon>Bacteria</taxon>
        <taxon>Bacillati</taxon>
        <taxon>Actinomycetota</taxon>
        <taxon>Actinomycetes</taxon>
        <taxon>Micrococcales</taxon>
        <taxon>Intrasporangiaceae</taxon>
        <taxon>Intrasporangium</taxon>
    </lineage>
</organism>
<feature type="transmembrane region" description="Helical" evidence="1">
    <location>
        <begin position="116"/>
        <end position="135"/>
    </location>
</feature>
<dbReference type="Pfam" id="PF04087">
    <property type="entry name" value="DUF389"/>
    <property type="match status" value="1"/>
</dbReference>
<feature type="transmembrane region" description="Helical" evidence="1">
    <location>
        <begin position="175"/>
        <end position="200"/>
    </location>
</feature>
<comment type="caution">
    <text evidence="2">The sequence shown here is derived from an EMBL/GenBank/DDBJ whole genome shotgun (WGS) entry which is preliminary data.</text>
</comment>
<dbReference type="InterPro" id="IPR005240">
    <property type="entry name" value="DUF389"/>
</dbReference>
<keyword evidence="1" id="KW-0472">Membrane</keyword>
<dbReference type="PANTHER" id="PTHR20992:SF9">
    <property type="entry name" value="AT15442P-RELATED"/>
    <property type="match status" value="1"/>
</dbReference>
<keyword evidence="3" id="KW-1185">Reference proteome</keyword>
<dbReference type="eggNOG" id="COG1808">
    <property type="taxonomic scope" value="Bacteria"/>
</dbReference>
<dbReference type="STRING" id="1386089.N865_18830"/>
<reference evidence="2 3" key="1">
    <citation type="submission" date="2013-08" db="EMBL/GenBank/DDBJ databases">
        <title>Intrasporangium oryzae NRRL B-24470.</title>
        <authorList>
            <person name="Liu H."/>
            <person name="Wang G."/>
        </authorList>
    </citation>
    <scope>NUCLEOTIDE SEQUENCE [LARGE SCALE GENOMIC DNA]</scope>
    <source>
        <strain evidence="2 3">NRRL B-24470</strain>
    </source>
</reference>
<proteinExistence type="predicted"/>
<evidence type="ECO:0000313" key="3">
    <source>
        <dbReference type="Proteomes" id="UP000019489"/>
    </source>
</evidence>
<dbReference type="RefSeq" id="WP_034800926.1">
    <property type="nucleotide sequence ID" value="NZ_AWSA01000003.1"/>
</dbReference>
<protein>
    <submittedName>
        <fullName evidence="2">Membrane protein</fullName>
    </submittedName>
</protein>
<feature type="transmembrane region" description="Helical" evidence="1">
    <location>
        <begin position="220"/>
        <end position="238"/>
    </location>
</feature>
<keyword evidence="1" id="KW-1133">Transmembrane helix</keyword>
<dbReference type="PATRIC" id="fig|1386089.3.peg.385"/>
<feature type="transmembrane region" description="Helical" evidence="1">
    <location>
        <begin position="141"/>
        <end position="163"/>
    </location>
</feature>
<name>W9GEM0_9MICO</name>
<dbReference type="PANTHER" id="PTHR20992">
    <property type="entry name" value="AT15442P-RELATED"/>
    <property type="match status" value="1"/>
</dbReference>
<feature type="transmembrane region" description="Helical" evidence="1">
    <location>
        <begin position="245"/>
        <end position="268"/>
    </location>
</feature>
<dbReference type="OrthoDB" id="8061853at2"/>
<evidence type="ECO:0000256" key="1">
    <source>
        <dbReference type="SAM" id="Phobius"/>
    </source>
</evidence>
<dbReference type="EMBL" id="AWSA01000003">
    <property type="protein sequence ID" value="EWT03278.1"/>
    <property type="molecule type" value="Genomic_DNA"/>
</dbReference>
<keyword evidence="1" id="KW-0812">Transmembrane</keyword>
<accession>W9GEM0</accession>
<dbReference type="AlphaFoldDB" id="W9GEM0"/>
<dbReference type="Proteomes" id="UP000019489">
    <property type="component" value="Unassembled WGS sequence"/>
</dbReference>
<sequence>MLRLTITTPGALTDEVTEALGASPAVSTLSVVRGASVRPPGDLVHADVAREGANEVIDRLREIGVHREGSLHVEPVTTWISQSGFDADERMPGSSADAVVWAEVAQRSYDDSELNWTFISFMCLATLIAGIAIVLDSQILVIGAMVLGPEFGAIAALGVALVRRRPLLFGVALRALLVGFAVAIVVTAGAGLLGRALGWVTLRDVTGPRPQTGFIYTPDQWSVIVAVLAAAAGVLSLTSAKVGGLSGVFISVTTIPAAGNVALGLAFGAWDEVRGSGLQLVVNLTGMAIAGWATLALQQAVWSRVPARRRSSLKRWVHADPPPSRDTA</sequence>